<dbReference type="RefSeq" id="WP_207654261.1">
    <property type="nucleotide sequence ID" value="NZ_FNUK01000003.1"/>
</dbReference>
<keyword evidence="1" id="KW-0472">Membrane</keyword>
<dbReference type="Gene3D" id="3.40.1350.10">
    <property type="match status" value="1"/>
</dbReference>
<reference evidence="4" key="1">
    <citation type="submission" date="2016-10" db="EMBL/GenBank/DDBJ databases">
        <authorList>
            <person name="Varghese N."/>
            <person name="Submissions S."/>
        </authorList>
    </citation>
    <scope>NUCLEOTIDE SEQUENCE [LARGE SCALE GENOMIC DNA]</scope>
    <source>
        <strain evidence="4">DSM 5463</strain>
    </source>
</reference>
<dbReference type="InterPro" id="IPR052906">
    <property type="entry name" value="Type_IV_Methyl-Rstrct_Enzyme"/>
</dbReference>
<dbReference type="InterPro" id="IPR011335">
    <property type="entry name" value="Restrct_endonuc-II-like"/>
</dbReference>
<protein>
    <submittedName>
        <fullName evidence="3">Restriction endonuclease</fullName>
    </submittedName>
</protein>
<keyword evidence="1" id="KW-1133">Transmembrane helix</keyword>
<keyword evidence="3" id="KW-0378">Hydrolase</keyword>
<dbReference type="GO" id="GO:0015666">
    <property type="term" value="F:restriction endodeoxyribonuclease activity"/>
    <property type="evidence" value="ECO:0007669"/>
    <property type="project" value="TreeGrafter"/>
</dbReference>
<evidence type="ECO:0000259" key="2">
    <source>
        <dbReference type="Pfam" id="PF04471"/>
    </source>
</evidence>
<dbReference type="Pfam" id="PF04471">
    <property type="entry name" value="Mrr_cat"/>
    <property type="match status" value="1"/>
</dbReference>
<dbReference type="Proteomes" id="UP000242850">
    <property type="component" value="Unassembled WGS sequence"/>
</dbReference>
<dbReference type="GO" id="GO:0009307">
    <property type="term" value="P:DNA restriction-modification system"/>
    <property type="evidence" value="ECO:0007669"/>
    <property type="project" value="InterPro"/>
</dbReference>
<dbReference type="InterPro" id="IPR011856">
    <property type="entry name" value="tRNA_endonuc-like_dom_sf"/>
</dbReference>
<dbReference type="InterPro" id="IPR007560">
    <property type="entry name" value="Restrct_endonuc_IV_Mrr"/>
</dbReference>
<gene>
    <name evidence="3" type="ORF">SAMN05660865_00441</name>
</gene>
<keyword evidence="4" id="KW-1185">Reference proteome</keyword>
<evidence type="ECO:0000313" key="3">
    <source>
        <dbReference type="EMBL" id="SEF52465.1"/>
    </source>
</evidence>
<feature type="transmembrane region" description="Helical" evidence="1">
    <location>
        <begin position="12"/>
        <end position="37"/>
    </location>
</feature>
<dbReference type="SUPFAM" id="SSF52980">
    <property type="entry name" value="Restriction endonuclease-like"/>
    <property type="match status" value="1"/>
</dbReference>
<keyword evidence="1" id="KW-0812">Transmembrane</keyword>
<dbReference type="GO" id="GO:0003677">
    <property type="term" value="F:DNA binding"/>
    <property type="evidence" value="ECO:0007669"/>
    <property type="project" value="InterPro"/>
</dbReference>
<keyword evidence="3" id="KW-0540">Nuclease</keyword>
<dbReference type="PANTHER" id="PTHR30015">
    <property type="entry name" value="MRR RESTRICTION SYSTEM PROTEIN"/>
    <property type="match status" value="1"/>
</dbReference>
<dbReference type="PANTHER" id="PTHR30015:SF6">
    <property type="entry name" value="SLL1429 PROTEIN"/>
    <property type="match status" value="1"/>
</dbReference>
<evidence type="ECO:0000256" key="1">
    <source>
        <dbReference type="SAM" id="Phobius"/>
    </source>
</evidence>
<evidence type="ECO:0000313" key="4">
    <source>
        <dbReference type="Proteomes" id="UP000242850"/>
    </source>
</evidence>
<dbReference type="EMBL" id="FNUK01000003">
    <property type="protein sequence ID" value="SEF52465.1"/>
    <property type="molecule type" value="Genomic_DNA"/>
</dbReference>
<keyword evidence="3" id="KW-0255">Endonuclease</keyword>
<feature type="domain" description="Restriction endonuclease type IV Mrr" evidence="2">
    <location>
        <begin position="248"/>
        <end position="355"/>
    </location>
</feature>
<name>A0A1H5SPL0_9CLOT</name>
<proteinExistence type="predicted"/>
<dbReference type="AlphaFoldDB" id="A0A1H5SPL0"/>
<organism evidence="3 4">
    <name type="scientific">Caloramator fervidus</name>
    <dbReference type="NCBI Taxonomy" id="29344"/>
    <lineage>
        <taxon>Bacteria</taxon>
        <taxon>Bacillati</taxon>
        <taxon>Bacillota</taxon>
        <taxon>Clostridia</taxon>
        <taxon>Eubacteriales</taxon>
        <taxon>Clostridiaceae</taxon>
        <taxon>Caloramator</taxon>
    </lineage>
</organism>
<accession>A0A1H5SPL0</accession>
<sequence>MEILRNVKLKLFFKVILKITLFILLVINGLIIILGLLSLNKSVSFYIATFIGLKYLYSKIKGSIKEQKEGQKNNQDLFIDSMSEEKRNIFDEYIKRFILIKIKPFLQQQSEAHLNKGKLNINYDNFYLDLERLRILLKTEENIDIEEKQLKQYLETSIKNVLVQDFKEGIHKISGDVFKDVIYNLGKNAFLPYNIMCLSMYVGKDAKEVKKILHSARLEVEKEKELEKFKKEIGLPVTSKYFTMDYVDTLSGYDFEEFLENLFKEFGFVVIHTSFSGDQGADLIVEAKNKKIAIQAKNYLGSVGNSAVQEVIAARDYYKCDLGMVITNSYFTNSAISLAEKTNVILVDRDKLKEILENGKMAFLSLIY</sequence>